<comment type="subcellular location">
    <subcellularLocation>
        <location evidence="2 13">Cell membrane</location>
        <topology evidence="2 13">Multi-pass membrane protein</topology>
    </subcellularLocation>
</comment>
<dbReference type="GO" id="GO:0005886">
    <property type="term" value="C:plasma membrane"/>
    <property type="evidence" value="ECO:0007669"/>
    <property type="project" value="UniProtKB-SubCell"/>
</dbReference>
<comment type="caution">
    <text evidence="15">The sequence shown here is derived from an EMBL/GenBank/DDBJ whole genome shotgun (WGS) entry which is preliminary data.</text>
</comment>
<keyword evidence="5 13" id="KW-0812">Transmembrane</keyword>
<dbReference type="InterPro" id="IPR050860">
    <property type="entry name" value="FeoB_GTPase"/>
</dbReference>
<dbReference type="SUPFAM" id="SSF52540">
    <property type="entry name" value="P-loop containing nucleoside triphosphate hydrolases"/>
    <property type="match status" value="1"/>
</dbReference>
<dbReference type="InterPro" id="IPR003373">
    <property type="entry name" value="Fe2_transport_prot-B"/>
</dbReference>
<evidence type="ECO:0000256" key="10">
    <source>
        <dbReference type="NCBIfam" id="TIGR00437"/>
    </source>
</evidence>
<dbReference type="PANTHER" id="PTHR43185:SF2">
    <property type="entry name" value="FERROUS IRON TRANSPORT PROTEIN B"/>
    <property type="match status" value="1"/>
</dbReference>
<evidence type="ECO:0000313" key="15">
    <source>
        <dbReference type="EMBL" id="HIQ82076.1"/>
    </source>
</evidence>
<dbReference type="Pfam" id="PF07670">
    <property type="entry name" value="Gate"/>
    <property type="match status" value="2"/>
</dbReference>
<dbReference type="Proteomes" id="UP000824260">
    <property type="component" value="Unassembled WGS sequence"/>
</dbReference>
<feature type="transmembrane region" description="Helical" evidence="13">
    <location>
        <begin position="525"/>
        <end position="544"/>
    </location>
</feature>
<evidence type="ECO:0000256" key="2">
    <source>
        <dbReference type="ARBA" id="ARBA00004651"/>
    </source>
</evidence>
<reference evidence="15" key="2">
    <citation type="journal article" date="2021" name="PeerJ">
        <title>Extensive microbial diversity within the chicken gut microbiome revealed by metagenomics and culture.</title>
        <authorList>
            <person name="Gilroy R."/>
            <person name="Ravi A."/>
            <person name="Getino M."/>
            <person name="Pursley I."/>
            <person name="Horton D.L."/>
            <person name="Alikhan N.F."/>
            <person name="Baker D."/>
            <person name="Gharbi K."/>
            <person name="Hall N."/>
            <person name="Watson M."/>
            <person name="Adriaenssens E.M."/>
            <person name="Foster-Nyarko E."/>
            <person name="Jarju S."/>
            <person name="Secka A."/>
            <person name="Antonio M."/>
            <person name="Oren A."/>
            <person name="Chaudhuri R.R."/>
            <person name="La Ragione R."/>
            <person name="Hildebrand F."/>
            <person name="Pallen M.J."/>
        </authorList>
    </citation>
    <scope>NUCLEOTIDE SEQUENCE</scope>
    <source>
        <strain evidence="15">ChiSjej6B24-2974</strain>
    </source>
</reference>
<evidence type="ECO:0000313" key="16">
    <source>
        <dbReference type="Proteomes" id="UP000824260"/>
    </source>
</evidence>
<dbReference type="PANTHER" id="PTHR43185">
    <property type="entry name" value="FERROUS IRON TRANSPORT PROTEIN B"/>
    <property type="match status" value="1"/>
</dbReference>
<feature type="binding site" evidence="12">
    <location>
        <position position="28"/>
    </location>
    <ligand>
        <name>Mg(2+)</name>
        <dbReference type="ChEBI" id="CHEBI:18420"/>
        <label>2</label>
    </ligand>
</feature>
<reference evidence="15" key="1">
    <citation type="submission" date="2020-10" db="EMBL/GenBank/DDBJ databases">
        <authorList>
            <person name="Gilroy R."/>
        </authorList>
    </citation>
    <scope>NUCLEOTIDE SEQUENCE</scope>
    <source>
        <strain evidence="15">ChiSjej6B24-2974</strain>
    </source>
</reference>
<keyword evidence="3 13" id="KW-0813">Transport</keyword>
<dbReference type="InterPro" id="IPR011642">
    <property type="entry name" value="Gate_dom"/>
</dbReference>
<keyword evidence="6 11" id="KW-0547">Nucleotide-binding</keyword>
<organism evidence="15 16">
    <name type="scientific">Candidatus Pullichristensenella stercorigallinarum</name>
    <dbReference type="NCBI Taxonomy" id="2840909"/>
    <lineage>
        <taxon>Bacteria</taxon>
        <taxon>Bacillati</taxon>
        <taxon>Bacillota</taxon>
        <taxon>Clostridia</taxon>
        <taxon>Candidatus Pullichristensenella</taxon>
    </lineage>
</organism>
<dbReference type="Pfam" id="PF07664">
    <property type="entry name" value="FeoB_C"/>
    <property type="match status" value="1"/>
</dbReference>
<sequence>MNAPAQGGTPPVVVLAGNPNVGKSTLFNRITGLKQHTGNWPGKTVGSAWGHGKADGWRFLLGDTPGAYSLFSHSAEEEAARDAICFGGADAVIVVCDATCLERGLNLVLQVLELTPRVVVCVNLMDEARRRGISVDLSALENALGVPVSGCAARDGAGVEALLRRVRDVAAGKNRPQPRLVRYAPDIEYARDRIAADLAERGASLYAPFAAMRILEDDRGMIVRLEAELGVSVREMRAVREETERIRPERAREEAAAAIFAQAEQISAACVRTRPGALARQARLDRLLTGRLTGLPIMLLLLALVLYITIAGANVPSEMLSAFFAHAETWLSGALAALRAPGWLISMLCEGMFRALGWVVAVMLPPMAIFFPLFTLLEDLGYLPRVAFNLDAAFKRCHACGKQALTMCMGLGCNAAGVVGCRIIDSPRERLIAILTNVFVPCNGRFPMMISLIGLFLAASWPMAALMLAGVIVLGVLVTFASSRLLSATLLKGVPSAFTLELPPFRRPQVGRVIARSVVDRTLRVLGRAVAVAAPAGLAIWALANIRLSGGTLLSLCVGALDPFARFLGLDGAILMAFILAFPANELVLPLTMMAYLSGGALAQPESTAALGALLSANGWTWLTALNTILFSLMHWPCSTTVITIARETRSAKWTLVSVLLPAVLGMAACALTAVLARVFSLAP</sequence>
<accession>A0A9D0ZKT3</accession>
<evidence type="ECO:0000259" key="14">
    <source>
        <dbReference type="PROSITE" id="PS51711"/>
    </source>
</evidence>
<keyword evidence="13" id="KW-0410">Iron transport</keyword>
<dbReference type="Gene3D" id="3.40.50.300">
    <property type="entry name" value="P-loop containing nucleotide triphosphate hydrolases"/>
    <property type="match status" value="1"/>
</dbReference>
<feature type="transmembrane region" description="Helical" evidence="13">
    <location>
        <begin position="288"/>
        <end position="310"/>
    </location>
</feature>
<feature type="transmembrane region" description="Helical" evidence="13">
    <location>
        <begin position="356"/>
        <end position="377"/>
    </location>
</feature>
<feature type="transmembrane region" description="Helical" evidence="13">
    <location>
        <begin position="609"/>
        <end position="633"/>
    </location>
</feature>
<keyword evidence="13" id="KW-0408">Iron</keyword>
<name>A0A9D0ZKT3_9FIRM</name>
<protein>
    <recommendedName>
        <fullName evidence="10 13">Ferrous iron transport protein B</fullName>
    </recommendedName>
</protein>
<evidence type="ECO:0000256" key="7">
    <source>
        <dbReference type="ARBA" id="ARBA00022989"/>
    </source>
</evidence>
<dbReference type="Pfam" id="PF02421">
    <property type="entry name" value="FeoB_N"/>
    <property type="match status" value="1"/>
</dbReference>
<dbReference type="InterPro" id="IPR027417">
    <property type="entry name" value="P-loop_NTPase"/>
</dbReference>
<keyword evidence="8 11" id="KW-0342">GTP-binding</keyword>
<evidence type="ECO:0000256" key="4">
    <source>
        <dbReference type="ARBA" id="ARBA00022475"/>
    </source>
</evidence>
<keyword evidence="9 13" id="KW-0472">Membrane</keyword>
<evidence type="ECO:0000256" key="3">
    <source>
        <dbReference type="ARBA" id="ARBA00022448"/>
    </source>
</evidence>
<evidence type="ECO:0000256" key="13">
    <source>
        <dbReference type="RuleBase" id="RU362098"/>
    </source>
</evidence>
<dbReference type="GO" id="GO:0046872">
    <property type="term" value="F:metal ion binding"/>
    <property type="evidence" value="ECO:0007669"/>
    <property type="project" value="UniProtKB-KW"/>
</dbReference>
<feature type="binding site" evidence="11">
    <location>
        <begin position="17"/>
        <end position="24"/>
    </location>
    <ligand>
        <name>GTP</name>
        <dbReference type="ChEBI" id="CHEBI:37565"/>
        <label>1</label>
    </ligand>
</feature>
<feature type="binding site" evidence="12">
    <location>
        <position position="31"/>
    </location>
    <ligand>
        <name>Mg(2+)</name>
        <dbReference type="ChEBI" id="CHEBI:18420"/>
        <label>2</label>
    </ligand>
</feature>
<feature type="binding site" evidence="11">
    <location>
        <begin position="63"/>
        <end position="66"/>
    </location>
    <ligand>
        <name>GTP</name>
        <dbReference type="ChEBI" id="CHEBI:37565"/>
        <label>1</label>
    </ligand>
</feature>
<evidence type="ECO:0000256" key="1">
    <source>
        <dbReference type="ARBA" id="ARBA00003926"/>
    </source>
</evidence>
<dbReference type="InterPro" id="IPR030389">
    <property type="entry name" value="G_FEOB_dom"/>
</dbReference>
<dbReference type="GO" id="GO:0015093">
    <property type="term" value="F:ferrous iron transmembrane transporter activity"/>
    <property type="evidence" value="ECO:0007669"/>
    <property type="project" value="UniProtKB-UniRule"/>
</dbReference>
<feature type="domain" description="FeoB-type G" evidence="14">
    <location>
        <begin position="10"/>
        <end position="172"/>
    </location>
</feature>
<evidence type="ECO:0000256" key="5">
    <source>
        <dbReference type="ARBA" id="ARBA00022692"/>
    </source>
</evidence>
<keyword evidence="12" id="KW-0460">Magnesium</keyword>
<evidence type="ECO:0000256" key="11">
    <source>
        <dbReference type="PIRSR" id="PIRSR603373-1"/>
    </source>
</evidence>
<keyword evidence="4" id="KW-1003">Cell membrane</keyword>
<evidence type="ECO:0000256" key="9">
    <source>
        <dbReference type="ARBA" id="ARBA00023136"/>
    </source>
</evidence>
<comment type="function">
    <text evidence="1 13">Probable transporter of a GTP-driven Fe(2+) uptake system.</text>
</comment>
<keyword evidence="13" id="KW-0406">Ion transport</keyword>
<evidence type="ECO:0000256" key="8">
    <source>
        <dbReference type="ARBA" id="ARBA00023134"/>
    </source>
</evidence>
<feature type="binding site" evidence="12">
    <location>
        <position position="32"/>
    </location>
    <ligand>
        <name>Mg(2+)</name>
        <dbReference type="ChEBI" id="CHEBI:18420"/>
        <label>2</label>
    </ligand>
</feature>
<feature type="transmembrane region" description="Helical" evidence="13">
    <location>
        <begin position="463"/>
        <end position="482"/>
    </location>
</feature>
<proteinExistence type="inferred from homology"/>
<dbReference type="InterPro" id="IPR011640">
    <property type="entry name" value="Fe2_transport_prot_B_C"/>
</dbReference>
<feature type="binding site" evidence="11">
    <location>
        <begin position="123"/>
        <end position="126"/>
    </location>
    <ligand>
        <name>GTP</name>
        <dbReference type="ChEBI" id="CHEBI:37565"/>
        <label>1</label>
    </ligand>
</feature>
<dbReference type="CDD" id="cd01879">
    <property type="entry name" value="FeoB"/>
    <property type="match status" value="1"/>
</dbReference>
<keyword evidence="7 13" id="KW-1133">Transmembrane helix</keyword>
<feature type="transmembrane region" description="Helical" evidence="13">
    <location>
        <begin position="654"/>
        <end position="680"/>
    </location>
</feature>
<keyword evidence="12" id="KW-0479">Metal-binding</keyword>
<dbReference type="AlphaFoldDB" id="A0A9D0ZKT3"/>
<evidence type="ECO:0000256" key="6">
    <source>
        <dbReference type="ARBA" id="ARBA00022741"/>
    </source>
</evidence>
<comment type="caution">
    <text evidence="13">Lacks conserved residue(s) required for the propagation of feature annotation.</text>
</comment>
<gene>
    <name evidence="15" type="primary">feoB</name>
    <name evidence="15" type="ORF">IAA52_03120</name>
</gene>
<dbReference type="PROSITE" id="PS51711">
    <property type="entry name" value="G_FEOB"/>
    <property type="match status" value="1"/>
</dbReference>
<evidence type="ECO:0000256" key="12">
    <source>
        <dbReference type="PIRSR" id="PIRSR603373-2"/>
    </source>
</evidence>
<dbReference type="EMBL" id="DVFZ01000033">
    <property type="protein sequence ID" value="HIQ82076.1"/>
    <property type="molecule type" value="Genomic_DNA"/>
</dbReference>
<comment type="similarity">
    <text evidence="13">Belongs to the TRAFAC class TrmE-Era-EngA-EngB-Septin-like GTPase superfamily. FeoB GTPase (TC 9.A.8) family.</text>
</comment>
<dbReference type="NCBIfam" id="TIGR00437">
    <property type="entry name" value="feoB"/>
    <property type="match status" value="1"/>
</dbReference>
<dbReference type="GO" id="GO:0005525">
    <property type="term" value="F:GTP binding"/>
    <property type="evidence" value="ECO:0007669"/>
    <property type="project" value="UniProtKB-KW"/>
</dbReference>